<gene>
    <name evidence="2" type="ORF">Tcan_00815</name>
</gene>
<reference evidence="2 3" key="1">
    <citation type="submission" date="2014-11" db="EMBL/GenBank/DDBJ databases">
        <title>Genetic blueprint of the zoonotic pathogen Toxocara canis.</title>
        <authorList>
            <person name="Zhu X.-Q."/>
            <person name="Korhonen P.K."/>
            <person name="Cai H."/>
            <person name="Young N.D."/>
            <person name="Nejsum P."/>
            <person name="von Samson-Himmelstjerna G."/>
            <person name="Boag P.R."/>
            <person name="Tan P."/>
            <person name="Li Q."/>
            <person name="Min J."/>
            <person name="Yang Y."/>
            <person name="Wang X."/>
            <person name="Fang X."/>
            <person name="Hall R.S."/>
            <person name="Hofmann A."/>
            <person name="Sternberg P.W."/>
            <person name="Jex A.R."/>
            <person name="Gasser R.B."/>
        </authorList>
    </citation>
    <scope>NUCLEOTIDE SEQUENCE [LARGE SCALE GENOMIC DNA]</scope>
    <source>
        <strain evidence="2">PN_DK_2014</strain>
    </source>
</reference>
<evidence type="ECO:0000256" key="1">
    <source>
        <dbReference type="SAM" id="Phobius"/>
    </source>
</evidence>
<proteinExistence type="predicted"/>
<organism evidence="2 3">
    <name type="scientific">Toxocara canis</name>
    <name type="common">Canine roundworm</name>
    <dbReference type="NCBI Taxonomy" id="6265"/>
    <lineage>
        <taxon>Eukaryota</taxon>
        <taxon>Metazoa</taxon>
        <taxon>Ecdysozoa</taxon>
        <taxon>Nematoda</taxon>
        <taxon>Chromadorea</taxon>
        <taxon>Rhabditida</taxon>
        <taxon>Spirurina</taxon>
        <taxon>Ascaridomorpha</taxon>
        <taxon>Ascaridoidea</taxon>
        <taxon>Toxocaridae</taxon>
        <taxon>Toxocara</taxon>
    </lineage>
</organism>
<feature type="non-terminal residue" evidence="2">
    <location>
        <position position="103"/>
    </location>
</feature>
<protein>
    <submittedName>
        <fullName evidence="2">Uncharacterized protein</fullName>
    </submittedName>
</protein>
<dbReference type="AlphaFoldDB" id="A0A0B2V633"/>
<evidence type="ECO:0000313" key="3">
    <source>
        <dbReference type="Proteomes" id="UP000031036"/>
    </source>
</evidence>
<dbReference type="EMBL" id="JPKZ01002006">
    <property type="protein sequence ID" value="KHN78881.1"/>
    <property type="molecule type" value="Genomic_DNA"/>
</dbReference>
<dbReference type="Proteomes" id="UP000031036">
    <property type="component" value="Unassembled WGS sequence"/>
</dbReference>
<feature type="transmembrane region" description="Helical" evidence="1">
    <location>
        <begin position="30"/>
        <end position="49"/>
    </location>
</feature>
<sequence>MILMDQLIIIVRGLNEKDGSNLIRDAMLHTTFYALFNVNVIYGNVRFLYKLERERKNKVVNRNTKRCTWLWNHLSTPAAASDAQLGFLWHFFGICTVPPTKCS</sequence>
<comment type="caution">
    <text evidence="2">The sequence shown here is derived from an EMBL/GenBank/DDBJ whole genome shotgun (WGS) entry which is preliminary data.</text>
</comment>
<name>A0A0B2V633_TOXCA</name>
<evidence type="ECO:0000313" key="2">
    <source>
        <dbReference type="EMBL" id="KHN78881.1"/>
    </source>
</evidence>
<accession>A0A0B2V633</accession>
<keyword evidence="1" id="KW-0812">Transmembrane</keyword>
<keyword evidence="3" id="KW-1185">Reference proteome</keyword>
<keyword evidence="1" id="KW-0472">Membrane</keyword>
<keyword evidence="1" id="KW-1133">Transmembrane helix</keyword>